<dbReference type="Pfam" id="PF00704">
    <property type="entry name" value="Glyco_hydro_18"/>
    <property type="match status" value="1"/>
</dbReference>
<evidence type="ECO:0000256" key="11">
    <source>
        <dbReference type="RuleBase" id="RU000489"/>
    </source>
</evidence>
<dbReference type="PANTHER" id="PTHR11177">
    <property type="entry name" value="CHITINASE"/>
    <property type="match status" value="1"/>
</dbReference>
<keyword evidence="9 11" id="KW-0326">Glycosidase</keyword>
<comment type="subcellular location">
    <subcellularLocation>
        <location evidence="2">Secreted</location>
    </subcellularLocation>
</comment>
<evidence type="ECO:0000256" key="3">
    <source>
        <dbReference type="ARBA" id="ARBA00008682"/>
    </source>
</evidence>
<dbReference type="SUPFAM" id="SSF51445">
    <property type="entry name" value="(Trans)glycosidases"/>
    <property type="match status" value="1"/>
</dbReference>
<name>A0A061BCZ3_RHOTO</name>
<sequence length="466" mass="52109">MLKGAQIEPQKPVRPRRTNPILAVAVLALLLLFIGPTPFARLSHLDTSPWYLVYSPKTPTTMSNIARPQGKVNVGYFPNWAIYARNYKPDSIPVEDLTHLLYCFADVKEDGEVRLTDAWSDEQIHYAGDSWDDGGAANLYGNLKALYLLKQRNRHLKVLLSIGGWTYSENGRFARPVSTTQGRSRFVETAVKLVEDYGLDGLDVDWEYPQNDVEAQDYVELLRMLRGGLDELQRKLGVQPPSGFELTIAAPCGPSNFEKLRVREMDQYLSFWNLMAYDYAGSWDSQANHQANLFHPDPNALSTDRAMRFFTDPNKGGVKPEKLVLGIPLYGRSFLNTQGPGTPFSGVGQGSWEAGSYDYKALPLPGAEEAFDQSLVTASCYNPSTREWISYDSVSSAQAKAIFTCVNGLGGAMYWELSGDRKPQEGGSIVRTVKEVLETQGGGLDRRENWLHCPTSKWENLRKGMQ</sequence>
<keyword evidence="7" id="KW-0146">Chitin degradation</keyword>
<evidence type="ECO:0000256" key="9">
    <source>
        <dbReference type="ARBA" id="ARBA00023295"/>
    </source>
</evidence>
<dbReference type="PANTHER" id="PTHR11177:SF317">
    <property type="entry name" value="CHITINASE 12-RELATED"/>
    <property type="match status" value="1"/>
</dbReference>
<dbReference type="GO" id="GO:0008843">
    <property type="term" value="F:endochitinase activity"/>
    <property type="evidence" value="ECO:0007669"/>
    <property type="project" value="UniProtKB-EC"/>
</dbReference>
<evidence type="ECO:0000256" key="4">
    <source>
        <dbReference type="ARBA" id="ARBA00012729"/>
    </source>
</evidence>
<evidence type="ECO:0000256" key="10">
    <source>
        <dbReference type="ARBA" id="ARBA00023326"/>
    </source>
</evidence>
<protein>
    <recommendedName>
        <fullName evidence="4">chitinase</fullName>
        <ecNumber evidence="4">3.2.1.14</ecNumber>
    </recommendedName>
</protein>
<dbReference type="PROSITE" id="PS51910">
    <property type="entry name" value="GH18_2"/>
    <property type="match status" value="1"/>
</dbReference>
<keyword evidence="6 11" id="KW-0378">Hydrolase</keyword>
<dbReference type="InterPro" id="IPR017853">
    <property type="entry name" value="GH"/>
</dbReference>
<dbReference type="CDD" id="cd06548">
    <property type="entry name" value="GH18_chitinase"/>
    <property type="match status" value="1"/>
</dbReference>
<dbReference type="EC" id="3.2.1.14" evidence="4"/>
<keyword evidence="10" id="KW-0624">Polysaccharide degradation</keyword>
<dbReference type="OrthoDB" id="76388at2759"/>
<dbReference type="Gene3D" id="3.10.50.10">
    <property type="match status" value="1"/>
</dbReference>
<dbReference type="InterPro" id="IPR001223">
    <property type="entry name" value="Glyco_hydro18_cat"/>
</dbReference>
<evidence type="ECO:0000256" key="12">
    <source>
        <dbReference type="SAM" id="Phobius"/>
    </source>
</evidence>
<keyword evidence="8" id="KW-0119">Carbohydrate metabolism</keyword>
<dbReference type="GO" id="GO:0005576">
    <property type="term" value="C:extracellular region"/>
    <property type="evidence" value="ECO:0007669"/>
    <property type="project" value="UniProtKB-SubCell"/>
</dbReference>
<evidence type="ECO:0000256" key="2">
    <source>
        <dbReference type="ARBA" id="ARBA00004613"/>
    </source>
</evidence>
<evidence type="ECO:0000256" key="7">
    <source>
        <dbReference type="ARBA" id="ARBA00023024"/>
    </source>
</evidence>
<gene>
    <name evidence="14" type="ORF">RHTO0S_10e01420g</name>
</gene>
<dbReference type="InterPro" id="IPR029070">
    <property type="entry name" value="Chitinase_insertion_sf"/>
</dbReference>
<evidence type="ECO:0000256" key="8">
    <source>
        <dbReference type="ARBA" id="ARBA00023277"/>
    </source>
</evidence>
<feature type="transmembrane region" description="Helical" evidence="12">
    <location>
        <begin position="21"/>
        <end position="39"/>
    </location>
</feature>
<dbReference type="PROSITE" id="PS01095">
    <property type="entry name" value="GH18_1"/>
    <property type="match status" value="1"/>
</dbReference>
<reference evidence="14" key="1">
    <citation type="journal article" date="2014" name="Genome Announc.">
        <title>Draft genome sequence of Rhodosporidium toruloides CECT1137, an oleaginous yeast of biotechnological interest.</title>
        <authorList>
            <person name="Morin N."/>
            <person name="Calcas X."/>
            <person name="Devillers H."/>
            <person name="Durrens P."/>
            <person name="Sherman D.J."/>
            <person name="Nicaud J.-M."/>
            <person name="Neuveglise C."/>
        </authorList>
    </citation>
    <scope>NUCLEOTIDE SEQUENCE</scope>
    <source>
        <strain evidence="14">CECT1137</strain>
    </source>
</reference>
<evidence type="ECO:0000256" key="6">
    <source>
        <dbReference type="ARBA" id="ARBA00022801"/>
    </source>
</evidence>
<keyword evidence="12" id="KW-0472">Membrane</keyword>
<accession>A0A061BCZ3</accession>
<dbReference type="FunFam" id="3.10.50.10:FF:000005">
    <property type="entry name" value="Endochitinase B1"/>
    <property type="match status" value="1"/>
</dbReference>
<dbReference type="InterPro" id="IPR050314">
    <property type="entry name" value="Glycosyl_Hydrlase_18"/>
</dbReference>
<dbReference type="EMBL" id="LK052945">
    <property type="protein sequence ID" value="CDR44828.1"/>
    <property type="molecule type" value="Genomic_DNA"/>
</dbReference>
<evidence type="ECO:0000259" key="13">
    <source>
        <dbReference type="PROSITE" id="PS51910"/>
    </source>
</evidence>
<dbReference type="AlphaFoldDB" id="A0A061BCZ3"/>
<feature type="domain" description="GH18" evidence="13">
    <location>
        <begin position="71"/>
        <end position="440"/>
    </location>
</feature>
<comment type="similarity">
    <text evidence="3">Belongs to the glycosyl hydrolase 18 family. Chitinase class V subfamily.</text>
</comment>
<proteinExistence type="inferred from homology"/>
<dbReference type="Gene3D" id="3.20.20.80">
    <property type="entry name" value="Glycosidases"/>
    <property type="match status" value="1"/>
</dbReference>
<evidence type="ECO:0000256" key="1">
    <source>
        <dbReference type="ARBA" id="ARBA00000822"/>
    </source>
</evidence>
<keyword evidence="5" id="KW-0964">Secreted</keyword>
<evidence type="ECO:0000313" key="14">
    <source>
        <dbReference type="EMBL" id="CDR44828.1"/>
    </source>
</evidence>
<dbReference type="SUPFAM" id="SSF54556">
    <property type="entry name" value="Chitinase insertion domain"/>
    <property type="match status" value="1"/>
</dbReference>
<dbReference type="GO" id="GO:0000272">
    <property type="term" value="P:polysaccharide catabolic process"/>
    <property type="evidence" value="ECO:0007669"/>
    <property type="project" value="UniProtKB-KW"/>
</dbReference>
<comment type="catalytic activity">
    <reaction evidence="1">
        <text>Random endo-hydrolysis of N-acetyl-beta-D-glucosaminide (1-&gt;4)-beta-linkages in chitin and chitodextrins.</text>
        <dbReference type="EC" id="3.2.1.14"/>
    </reaction>
</comment>
<dbReference type="GO" id="GO:0006032">
    <property type="term" value="P:chitin catabolic process"/>
    <property type="evidence" value="ECO:0007669"/>
    <property type="project" value="UniProtKB-KW"/>
</dbReference>
<dbReference type="SMART" id="SM00636">
    <property type="entry name" value="Glyco_18"/>
    <property type="match status" value="1"/>
</dbReference>
<dbReference type="GO" id="GO:0008061">
    <property type="term" value="F:chitin binding"/>
    <property type="evidence" value="ECO:0007669"/>
    <property type="project" value="InterPro"/>
</dbReference>
<organism evidence="14">
    <name type="scientific">Rhodotorula toruloides</name>
    <name type="common">Yeast</name>
    <name type="synonym">Rhodosporidium toruloides</name>
    <dbReference type="NCBI Taxonomy" id="5286"/>
    <lineage>
        <taxon>Eukaryota</taxon>
        <taxon>Fungi</taxon>
        <taxon>Dikarya</taxon>
        <taxon>Basidiomycota</taxon>
        <taxon>Pucciniomycotina</taxon>
        <taxon>Microbotryomycetes</taxon>
        <taxon>Sporidiobolales</taxon>
        <taxon>Sporidiobolaceae</taxon>
        <taxon>Rhodotorula</taxon>
    </lineage>
</organism>
<keyword evidence="12" id="KW-0812">Transmembrane</keyword>
<keyword evidence="12" id="KW-1133">Transmembrane helix</keyword>
<dbReference type="FunFam" id="3.20.20.80:FF:000075">
    <property type="entry name" value="Sporulation-specific chitinase"/>
    <property type="match status" value="1"/>
</dbReference>
<evidence type="ECO:0000256" key="5">
    <source>
        <dbReference type="ARBA" id="ARBA00022525"/>
    </source>
</evidence>
<dbReference type="InterPro" id="IPR011583">
    <property type="entry name" value="Chitinase_II/V-like_cat"/>
</dbReference>
<dbReference type="InterPro" id="IPR001579">
    <property type="entry name" value="Glyco_hydro_18_chit_AS"/>
</dbReference>